<dbReference type="Gene3D" id="3.40.50.360">
    <property type="match status" value="1"/>
</dbReference>
<sequence length="116" mass="13060">MESLLGPDRKIMVNWRFLEQIRRSLRLHCFAGRRIGEHLLGDHEHARASRYYLCAIGVSYYVWDVGKFEGGEGRESWGAGTFAGGQGERQPLAPELELAQTHGSSFYKAVSKVSFA</sequence>
<keyword evidence="2" id="KW-1185">Reference proteome</keyword>
<accession>A0ABR4B195</accession>
<protein>
    <submittedName>
        <fullName evidence="1">Uncharacterized protein</fullName>
    </submittedName>
</protein>
<evidence type="ECO:0000313" key="2">
    <source>
        <dbReference type="Proteomes" id="UP001590951"/>
    </source>
</evidence>
<proteinExistence type="predicted"/>
<dbReference type="EMBL" id="JBHFEH010000043">
    <property type="protein sequence ID" value="KAL2050701.1"/>
    <property type="molecule type" value="Genomic_DNA"/>
</dbReference>
<dbReference type="InterPro" id="IPR029039">
    <property type="entry name" value="Flavoprotein-like_sf"/>
</dbReference>
<gene>
    <name evidence="1" type="ORF">ABVK25_008938</name>
</gene>
<name>A0ABR4B195_9LECA</name>
<dbReference type="Proteomes" id="UP001590951">
    <property type="component" value="Unassembled WGS sequence"/>
</dbReference>
<comment type="caution">
    <text evidence="1">The sequence shown here is derived from an EMBL/GenBank/DDBJ whole genome shotgun (WGS) entry which is preliminary data.</text>
</comment>
<reference evidence="1 2" key="1">
    <citation type="submission" date="2024-09" db="EMBL/GenBank/DDBJ databases">
        <title>Rethinking Asexuality: The Enigmatic Case of Functional Sexual Genes in Lepraria (Stereocaulaceae).</title>
        <authorList>
            <person name="Doellman M."/>
            <person name="Sun Y."/>
            <person name="Barcenas-Pena A."/>
            <person name="Lumbsch H.T."/>
            <person name="Grewe F."/>
        </authorList>
    </citation>
    <scope>NUCLEOTIDE SEQUENCE [LARGE SCALE GENOMIC DNA]</scope>
    <source>
        <strain evidence="1 2">Grewe 0041</strain>
    </source>
</reference>
<organism evidence="1 2">
    <name type="scientific">Lepraria finkii</name>
    <dbReference type="NCBI Taxonomy" id="1340010"/>
    <lineage>
        <taxon>Eukaryota</taxon>
        <taxon>Fungi</taxon>
        <taxon>Dikarya</taxon>
        <taxon>Ascomycota</taxon>
        <taxon>Pezizomycotina</taxon>
        <taxon>Lecanoromycetes</taxon>
        <taxon>OSLEUM clade</taxon>
        <taxon>Lecanoromycetidae</taxon>
        <taxon>Lecanorales</taxon>
        <taxon>Lecanorineae</taxon>
        <taxon>Stereocaulaceae</taxon>
        <taxon>Lepraria</taxon>
    </lineage>
</organism>
<evidence type="ECO:0000313" key="1">
    <source>
        <dbReference type="EMBL" id="KAL2050701.1"/>
    </source>
</evidence>